<reference evidence="9" key="1">
    <citation type="submission" date="2025-08" db="UniProtKB">
        <authorList>
            <consortium name="Ensembl"/>
        </authorList>
    </citation>
    <scope>IDENTIFICATION</scope>
</reference>
<evidence type="ECO:0000313" key="9">
    <source>
        <dbReference type="Ensembl" id="ENSOTSP00005050007.1"/>
    </source>
</evidence>
<feature type="transmembrane region" description="Helical" evidence="7">
    <location>
        <begin position="56"/>
        <end position="82"/>
    </location>
</feature>
<keyword evidence="3" id="KW-0732">Signal</keyword>
<keyword evidence="4" id="KW-0256">Endoplasmic reticulum</keyword>
<keyword evidence="7" id="KW-0472">Membrane</keyword>
<dbReference type="PANTHER" id="PTHR13077">
    <property type="entry name" value="SELENOPROTEIN F"/>
    <property type="match status" value="1"/>
</dbReference>
<proteinExistence type="inferred from homology"/>
<dbReference type="Proteomes" id="UP000694402">
    <property type="component" value="Unassembled WGS sequence"/>
</dbReference>
<dbReference type="GeneTree" id="ENSGT00940000154284"/>
<keyword evidence="5" id="KW-0712">Selenocysteine</keyword>
<dbReference type="InterPro" id="IPR036249">
    <property type="entry name" value="Thioredoxin-like_sf"/>
</dbReference>
<sequence>MTGTSCNKHSNWTVLSQSLHSKTQSWTLLLTAVAALRDVLLSLPSCPLCCCLCPTMFVPCFVLLPCCVAAMLLLCCCQLSAYGANLSSESCRELGFSSNLLCSSCDLLGEFSLSSIQPVCKQCCQQEVHMESRKLYPGAILEVFQGEFPDSPVFFIQYVRGADPILKLLDDNGNIAEELSILKWNTDSVEEFLSEKLEVYNTDL</sequence>
<comment type="subcellular location">
    <subcellularLocation>
        <location evidence="1">Endoplasmic reticulum lumen</location>
    </subcellularLocation>
</comment>
<evidence type="ECO:0000256" key="6">
    <source>
        <dbReference type="ARBA" id="ARBA00040775"/>
    </source>
</evidence>
<evidence type="ECO:0000313" key="10">
    <source>
        <dbReference type="Proteomes" id="UP000694402"/>
    </source>
</evidence>
<dbReference type="InterPro" id="IPR038219">
    <property type="entry name" value="Sep15/SelM_sf"/>
</dbReference>
<evidence type="ECO:0000256" key="7">
    <source>
        <dbReference type="SAM" id="Phobius"/>
    </source>
</evidence>
<evidence type="ECO:0000256" key="1">
    <source>
        <dbReference type="ARBA" id="ARBA00004319"/>
    </source>
</evidence>
<evidence type="ECO:0000256" key="2">
    <source>
        <dbReference type="ARBA" id="ARBA00005742"/>
    </source>
</evidence>
<dbReference type="SUPFAM" id="SSF52833">
    <property type="entry name" value="Thioredoxin-like"/>
    <property type="match status" value="1"/>
</dbReference>
<dbReference type="Pfam" id="PF08806">
    <property type="entry name" value="Sep15_SelM"/>
    <property type="match status" value="1"/>
</dbReference>
<dbReference type="AlphaFoldDB" id="A0A8C8GKC9"/>
<keyword evidence="10" id="KW-1185">Reference proteome</keyword>
<dbReference type="PANTHER" id="PTHR13077:SF6">
    <property type="entry name" value="SELENOPROTEIN F"/>
    <property type="match status" value="1"/>
</dbReference>
<keyword evidence="7" id="KW-0812">Transmembrane</keyword>
<name>A0A8C8GKC9_ONCTS</name>
<dbReference type="GO" id="GO:0016491">
    <property type="term" value="F:oxidoreductase activity"/>
    <property type="evidence" value="ECO:0007669"/>
    <property type="project" value="TreeGrafter"/>
</dbReference>
<evidence type="ECO:0000256" key="4">
    <source>
        <dbReference type="ARBA" id="ARBA00022824"/>
    </source>
</evidence>
<organism evidence="9 10">
    <name type="scientific">Oncorhynchus tshawytscha</name>
    <name type="common">Chinook salmon</name>
    <name type="synonym">Salmo tshawytscha</name>
    <dbReference type="NCBI Taxonomy" id="74940"/>
    <lineage>
        <taxon>Eukaryota</taxon>
        <taxon>Metazoa</taxon>
        <taxon>Chordata</taxon>
        <taxon>Craniata</taxon>
        <taxon>Vertebrata</taxon>
        <taxon>Euteleostomi</taxon>
        <taxon>Actinopterygii</taxon>
        <taxon>Neopterygii</taxon>
        <taxon>Teleostei</taxon>
        <taxon>Protacanthopterygii</taxon>
        <taxon>Salmoniformes</taxon>
        <taxon>Salmonidae</taxon>
        <taxon>Salmoninae</taxon>
        <taxon>Oncorhynchus</taxon>
    </lineage>
</organism>
<dbReference type="InterPro" id="IPR039992">
    <property type="entry name" value="Sep15_SelM"/>
</dbReference>
<gene>
    <name evidence="9" type="primary">SELENOF</name>
</gene>
<dbReference type="Gene3D" id="3.40.30.50">
    <property type="entry name" value="Sep15/SelM thioredoxin-like domain, active-site redox motif"/>
    <property type="match status" value="1"/>
</dbReference>
<keyword evidence="7" id="KW-1133">Transmembrane helix</keyword>
<dbReference type="InterPro" id="IPR014912">
    <property type="entry name" value="Sep15_SelM_dom"/>
</dbReference>
<evidence type="ECO:0000259" key="8">
    <source>
        <dbReference type="Pfam" id="PF08806"/>
    </source>
</evidence>
<feature type="domain" description="Selenoprotein F/M" evidence="8">
    <location>
        <begin position="156"/>
        <end position="197"/>
    </location>
</feature>
<dbReference type="Ensembl" id="ENSOTST00005054364.2">
    <property type="protein sequence ID" value="ENSOTSP00005050007.1"/>
    <property type="gene ID" value="ENSOTSG00005024170.2"/>
</dbReference>
<accession>A0A8C8GKC9</accession>
<dbReference type="GO" id="GO:0005788">
    <property type="term" value="C:endoplasmic reticulum lumen"/>
    <property type="evidence" value="ECO:0007669"/>
    <property type="project" value="UniProtKB-SubCell"/>
</dbReference>
<protein>
    <recommendedName>
        <fullName evidence="6">Selenoprotein F</fullName>
    </recommendedName>
</protein>
<comment type="similarity">
    <text evidence="2">Belongs to the selenoprotein M/F family.</text>
</comment>
<evidence type="ECO:0000256" key="5">
    <source>
        <dbReference type="ARBA" id="ARBA00022933"/>
    </source>
</evidence>
<evidence type="ECO:0000256" key="3">
    <source>
        <dbReference type="ARBA" id="ARBA00022729"/>
    </source>
</evidence>
<reference evidence="9" key="2">
    <citation type="submission" date="2025-09" db="UniProtKB">
        <authorList>
            <consortium name="Ensembl"/>
        </authorList>
    </citation>
    <scope>IDENTIFICATION</scope>
</reference>